<evidence type="ECO:0000256" key="1">
    <source>
        <dbReference type="ARBA" id="ARBA00005043"/>
    </source>
</evidence>
<feature type="domain" description="ELP1 N-terminal second beta-propeller" evidence="9">
    <location>
        <begin position="462"/>
        <end position="610"/>
    </location>
</feature>
<comment type="subcellular location">
    <subcellularLocation>
        <location evidence="6">Cytoplasm</location>
    </subcellularLocation>
    <subcellularLocation>
        <location evidence="6">Nucleus</location>
    </subcellularLocation>
</comment>
<keyword evidence="6" id="KW-0539">Nucleus</keyword>
<dbReference type="Proteomes" id="UP000694558">
    <property type="component" value="Chromosome 13"/>
</dbReference>
<dbReference type="InterPro" id="IPR015943">
    <property type="entry name" value="WD40/YVTN_repeat-like_dom_sf"/>
</dbReference>
<dbReference type="InterPro" id="IPR006849">
    <property type="entry name" value="Elp1"/>
</dbReference>
<evidence type="ECO:0000313" key="13">
    <source>
        <dbReference type="Proteomes" id="UP000694558"/>
    </source>
</evidence>
<dbReference type="SUPFAM" id="SSF82171">
    <property type="entry name" value="DPP6 N-terminal domain-like"/>
    <property type="match status" value="1"/>
</dbReference>
<feature type="domain" description="ELP1 three-helical bundle" evidence="11">
    <location>
        <begin position="983"/>
        <end position="1142"/>
    </location>
</feature>
<dbReference type="UniPathway" id="UPA00988"/>
<proteinExistence type="inferred from homology"/>
<dbReference type="PANTHER" id="PTHR12747">
    <property type="entry name" value="ELONGATOR COMPLEX PROTEIN 1"/>
    <property type="match status" value="1"/>
</dbReference>
<dbReference type="PIRSF" id="PIRSF017233">
    <property type="entry name" value="IKAP"/>
    <property type="match status" value="1"/>
</dbReference>
<keyword evidence="4" id="KW-0819">tRNA processing</keyword>
<dbReference type="Pfam" id="PF04762">
    <property type="entry name" value="Beta-prop_ELP1_1st"/>
    <property type="match status" value="1"/>
</dbReference>
<feature type="region of interest" description="Disordered" evidence="7">
    <location>
        <begin position="1046"/>
        <end position="1080"/>
    </location>
</feature>
<sequence>MRNLKLLKSLRSSELRGPGSPQFLSVRADTGSLLVVSQYAVTEYDPRTGQAVSEASLTAEGFLPEDGGGVVVGLQDLAELESACLATAGGDVVLFNLNTCQLECVGSVDSGLTSMSWSPDEELVILTTGQETIIMMTKEFEPITEVGIHQDDFGEGKFITVGWGKKETQFHGSEGKQAAVQPAAGWDDRRPRVTWRGDGQLFAVSAVCPQTGARKVRVWNREGVLQATSEPVDGLEEPLSWKPSGSLIASTRRHPNKHSVVFLEKNGLLHGDFTLPLGKDQAKVKELLWNSDSTVLAVWLEDMTAGEDGWVNTYIQLWTVGNHHWYLKQSLDFGGDRQAAPVCVCWDPERPLRLHLARRDWTCITHDWGWTTERSPGQDAADNANVAVIDGDKILVTTFRQGVVPPPMCSFELQLKSPVNQVTFLCRPQGTNQLAAFTADGRISVYRQSGTCFLCCSCLRSEIEVDGVVVSVVHCSQTGTVALQLEDGQIRRVLWDCPDPSVEVWRDSTGCNINFPVPCVQTSLCSVGGEEYLLGLTDRSHLYAGDTELASSVSSFAVCNDFLLITTHSHTCRCLQLSALSVKGLQAALASDGGQNDETQRRVERGSRIVTAVPGDTRVILQMPRGNLETVNHRALLLAQLRKWLDSLKFREAFECMRKLRINLNLIYDHNPKVFLENIETFITQMNSIDHINLFLTELKEEDTTCSMYPRPEGSPIQLQPVSGQKKVDVVCDALRSTMETMDPNKFCLSILTAHVKKTEPELEVALQKVHELRAPGAVSAEEALKFLLFLVNVNDLYEHSLGTYDFDLVLMVAEKSQKDPKEYLPFLNMLKSLEPNYQRFTIDKHLKRYRKALLHLSKCGPEHFPEALRLVREQKLYSEALRLFAANDAQYKALSCAYAEHLVEQQQAEQAGLLLWRCGEFVGALQAFAGSSSWRNAICVAQQIPLPPDQLALLARDLAGNQKLTEQRRYSEAALLLDQYAKVRSSAQNAVSSHTVFLEAQVATFARHRARLAVVREQKEKARLDMLDEDGPDCPDAELYSEASSVMTGSKYSHSNSRISSRSSKNRRKAERKKLSLKEGSPMEERALMYALGEIVTTVDKMRVHNLLKALVLFQLDRQAEKLQQTFEEALQTTEAALPEVWPDGIQNNNAPLTGPNSTANSITASFQQQQQKPAASQQGPVFNHHLKAPVCNV</sequence>
<dbReference type="GO" id="GO:0005634">
    <property type="term" value="C:nucleus"/>
    <property type="evidence" value="ECO:0007669"/>
    <property type="project" value="UniProtKB-SubCell"/>
</dbReference>
<feature type="compositionally biased region" description="Polar residues" evidence="7">
    <location>
        <begin position="1148"/>
        <end position="1165"/>
    </location>
</feature>
<accession>A0A8D3CP46</accession>
<dbReference type="GeneTree" id="ENSGT00390000013344"/>
<organism evidence="12 13">
    <name type="scientific">Scophthalmus maximus</name>
    <name type="common">Turbot</name>
    <name type="synonym">Psetta maxima</name>
    <dbReference type="NCBI Taxonomy" id="52904"/>
    <lineage>
        <taxon>Eukaryota</taxon>
        <taxon>Metazoa</taxon>
        <taxon>Chordata</taxon>
        <taxon>Craniata</taxon>
        <taxon>Vertebrata</taxon>
        <taxon>Euteleostomi</taxon>
        <taxon>Actinopterygii</taxon>
        <taxon>Neopterygii</taxon>
        <taxon>Teleostei</taxon>
        <taxon>Neoteleostei</taxon>
        <taxon>Acanthomorphata</taxon>
        <taxon>Carangaria</taxon>
        <taxon>Pleuronectiformes</taxon>
        <taxon>Pleuronectoidei</taxon>
        <taxon>Scophthalmidae</taxon>
        <taxon>Scophthalmus</taxon>
    </lineage>
</organism>
<dbReference type="GO" id="GO:0002926">
    <property type="term" value="P:tRNA wobble base 5-methoxycarbonylmethyl-2-thiouridinylation"/>
    <property type="evidence" value="ECO:0007669"/>
    <property type="project" value="TreeGrafter"/>
</dbReference>
<name>A0A8D3CP46_SCOMX</name>
<dbReference type="Gene3D" id="2.130.10.10">
    <property type="entry name" value="YVTN repeat-like/Quinoprotein amine dehydrogenase"/>
    <property type="match status" value="1"/>
</dbReference>
<evidence type="ECO:0000256" key="2">
    <source>
        <dbReference type="ARBA" id="ARBA00006086"/>
    </source>
</evidence>
<dbReference type="PANTHER" id="PTHR12747:SF0">
    <property type="entry name" value="ELONGATOR COMPLEX PROTEIN 1"/>
    <property type="match status" value="1"/>
</dbReference>
<dbReference type="GO" id="GO:0005829">
    <property type="term" value="C:cytosol"/>
    <property type="evidence" value="ECO:0007669"/>
    <property type="project" value="TreeGrafter"/>
</dbReference>
<dbReference type="InterPro" id="IPR056165">
    <property type="entry name" value="Beta-prop_ELP1_2nd"/>
</dbReference>
<gene>
    <name evidence="12" type="primary">elp1</name>
</gene>
<feature type="compositionally biased region" description="Low complexity" evidence="7">
    <location>
        <begin position="1051"/>
        <end position="1064"/>
    </location>
</feature>
<comment type="pathway">
    <text evidence="1">tRNA modification; 5-methoxycarbonylmethyl-2-thiouridine-tRNA biosynthesis.</text>
</comment>
<evidence type="ECO:0000259" key="9">
    <source>
        <dbReference type="Pfam" id="PF23797"/>
    </source>
</evidence>
<evidence type="ECO:0000256" key="5">
    <source>
        <dbReference type="ARBA" id="ARBA00029535"/>
    </source>
</evidence>
<dbReference type="InterPro" id="IPR056164">
    <property type="entry name" value="Beta-prop_ELP1_1st"/>
</dbReference>
<feature type="domain" description="ELP1 first N-terminal beta-propeller" evidence="8">
    <location>
        <begin position="1"/>
        <end position="349"/>
    </location>
</feature>
<evidence type="ECO:0000256" key="7">
    <source>
        <dbReference type="SAM" id="MobiDB-lite"/>
    </source>
</evidence>
<feature type="region of interest" description="Disordered" evidence="7">
    <location>
        <begin position="1148"/>
        <end position="1183"/>
    </location>
</feature>
<comment type="similarity">
    <text evidence="2 6">Belongs to the ELP1/IKA1 family.</text>
</comment>
<dbReference type="Pfam" id="PF23797">
    <property type="entry name" value="Beta-prop_ELP1_2nd"/>
    <property type="match status" value="2"/>
</dbReference>
<evidence type="ECO:0000259" key="8">
    <source>
        <dbReference type="Pfam" id="PF04762"/>
    </source>
</evidence>
<reference evidence="12" key="1">
    <citation type="submission" date="2023-05" db="EMBL/GenBank/DDBJ databases">
        <title>High-quality long-read genome of Scophthalmus maximus.</title>
        <authorList>
            <person name="Lien S."/>
            <person name="Martinez P."/>
        </authorList>
    </citation>
    <scope>NUCLEOTIDE SEQUENCE [LARGE SCALE GENOMIC DNA]</scope>
</reference>
<dbReference type="GO" id="GO:0000049">
    <property type="term" value="F:tRNA binding"/>
    <property type="evidence" value="ECO:0007669"/>
    <property type="project" value="TreeGrafter"/>
</dbReference>
<feature type="compositionally biased region" description="Low complexity" evidence="7">
    <location>
        <begin position="1166"/>
        <end position="1180"/>
    </location>
</feature>
<evidence type="ECO:0000259" key="11">
    <source>
        <dbReference type="Pfam" id="PF23936"/>
    </source>
</evidence>
<comment type="function">
    <text evidence="6">Component of the elongator complex which is required for multiple tRNA modifications, including mcm5U (5-methoxycarbonylmethyl uridine), mcm5s2U (5-methoxycarbonylmethyl-2-thiouridine), and ncm5U (5-carbamoylmethyl uridine). The elongator complex catalyzes formation of carboxymethyluridine in the wobble base at position 34 in tRNAs.</text>
</comment>
<evidence type="ECO:0000256" key="4">
    <source>
        <dbReference type="ARBA" id="ARBA00022694"/>
    </source>
</evidence>
<reference evidence="12" key="2">
    <citation type="submission" date="2025-08" db="UniProtKB">
        <authorList>
            <consortium name="Ensembl"/>
        </authorList>
    </citation>
    <scope>IDENTIFICATION</scope>
</reference>
<dbReference type="AlphaFoldDB" id="A0A8D3CP46"/>
<evidence type="ECO:0000259" key="10">
    <source>
        <dbReference type="Pfam" id="PF23925"/>
    </source>
</evidence>
<dbReference type="Pfam" id="PF23925">
    <property type="entry name" value="A-sol_ELP1"/>
    <property type="match status" value="1"/>
</dbReference>
<dbReference type="Pfam" id="PF23936">
    <property type="entry name" value="HB_ELP1"/>
    <property type="match status" value="1"/>
</dbReference>
<protein>
    <recommendedName>
        <fullName evidence="5 6">Elongator complex protein 1</fullName>
    </recommendedName>
</protein>
<dbReference type="Ensembl" id="ENSSMAT00000055515.1">
    <property type="protein sequence ID" value="ENSSMAP00000049054.1"/>
    <property type="gene ID" value="ENSSMAG00000006811.2"/>
</dbReference>
<keyword evidence="3 6" id="KW-0963">Cytoplasm</keyword>
<evidence type="ECO:0000256" key="3">
    <source>
        <dbReference type="ARBA" id="ARBA00022490"/>
    </source>
</evidence>
<dbReference type="InterPro" id="IPR056169">
    <property type="entry name" value="HB_ELP1"/>
</dbReference>
<evidence type="ECO:0000256" key="6">
    <source>
        <dbReference type="PIRNR" id="PIRNR017233"/>
    </source>
</evidence>
<dbReference type="InterPro" id="IPR056167">
    <property type="entry name" value="A-sol_ELP1"/>
</dbReference>
<evidence type="ECO:0000313" key="12">
    <source>
        <dbReference type="Ensembl" id="ENSSMAP00000049054.1"/>
    </source>
</evidence>
<feature type="domain" description="ELP1 alpha-solenoid" evidence="10">
    <location>
        <begin position="634"/>
        <end position="831"/>
    </location>
</feature>
<feature type="domain" description="ELP1 N-terminal second beta-propeller" evidence="9">
    <location>
        <begin position="388"/>
        <end position="447"/>
    </location>
</feature>
<dbReference type="GO" id="GO:0033588">
    <property type="term" value="C:elongator holoenzyme complex"/>
    <property type="evidence" value="ECO:0007669"/>
    <property type="project" value="InterPro"/>
</dbReference>